<dbReference type="OrthoDB" id="9765151at2"/>
<evidence type="ECO:0000256" key="1">
    <source>
        <dbReference type="ARBA" id="ARBA00022598"/>
    </source>
</evidence>
<feature type="domain" description="Bacillithiol biosynthesis BshC N-terminal Rossmann-like" evidence="3">
    <location>
        <begin position="1"/>
        <end position="383"/>
    </location>
</feature>
<gene>
    <name evidence="2 5" type="primary">bshC</name>
    <name evidence="5" type="ORF">H1164_06480</name>
</gene>
<sequence length="548" mass="64269">MKLETINVQEGTGLFHSYLENEAFVRSFYAYTPWEKESISKRVSYLDQMRPGLAAPRLRLVEALQSYLEPELSHPAVIRNLERLKNPDSLVVIGGQQAGLLSGPLYTIHKAITVIQWARRAEEMLNRPVIPVFWIAGEDHDFEEVNHIWIDHPENKSRKVKLEVKGKTKQPVSAYVLTPEETHSWLESLARLLPDHEHKKEWLDRMKQLIGEPLSWTRFFARVMHDFFGKWGLVLIDSADPGLRKLESPFFRELIMKSPRLLQHVAEKTIMLEQWGFPAPVELKDNQANLFILIDGERYPLYREGEVWQAGETGHRFTEAELLHLAETAPERFSNNVITRPLMQEYLFPVLFFVGGPGEIAYWGILREAFREMGLEMPIVLPREQLTLIDRLAEKRINDFSLSWMDVFSRLEEKRAQWLEERKPPELESRFLHAKESIQALHRRLTDELAGEIGMNMREMGRKNEEKVLAQIDYFYRFAKKAIETKHGAGLRQWDELIASVRPDRKPQERVYNVIQYWNLYGINWIDELVETSFVDIDRALRHHFVIL</sequence>
<evidence type="ECO:0000259" key="4">
    <source>
        <dbReference type="Pfam" id="PF24850"/>
    </source>
</evidence>
<dbReference type="InterPro" id="IPR011199">
    <property type="entry name" value="Bacillithiol_biosynth_BshC"/>
</dbReference>
<comment type="caution">
    <text evidence="5">The sequence shown here is derived from an EMBL/GenBank/DDBJ whole genome shotgun (WGS) entry which is preliminary data.</text>
</comment>
<accession>A0A7W2AHU4</accession>
<protein>
    <recommendedName>
        <fullName evidence="2">Putative cysteine ligase BshC</fullName>
        <ecNumber evidence="2">6.-.-.-</ecNumber>
    </recommendedName>
</protein>
<reference evidence="5 6" key="1">
    <citation type="submission" date="2020-07" db="EMBL/GenBank/DDBJ databases">
        <authorList>
            <person name="Feng H."/>
        </authorList>
    </citation>
    <scope>NUCLEOTIDE SEQUENCE [LARGE SCALE GENOMIC DNA]</scope>
    <source>
        <strain evidence="6">s-11</strain>
    </source>
</reference>
<evidence type="ECO:0000259" key="3">
    <source>
        <dbReference type="Pfam" id="PF10079"/>
    </source>
</evidence>
<comment type="function">
    <text evidence="2">Involved in bacillithiol (BSH) biosynthesis. May catalyze the last step of the pathway, the addition of cysteine to glucosamine malate (GlcN-Mal) to generate BSH.</text>
</comment>
<dbReference type="GO" id="GO:0016874">
    <property type="term" value="F:ligase activity"/>
    <property type="evidence" value="ECO:0007669"/>
    <property type="project" value="UniProtKB-UniRule"/>
</dbReference>
<dbReference type="EC" id="6.-.-.-" evidence="2"/>
<keyword evidence="6" id="KW-1185">Reference proteome</keyword>
<dbReference type="HAMAP" id="MF_01867">
    <property type="entry name" value="BshC"/>
    <property type="match status" value="1"/>
</dbReference>
<dbReference type="EMBL" id="JACEIP010000007">
    <property type="protein sequence ID" value="MBA4542550.1"/>
    <property type="molecule type" value="Genomic_DNA"/>
</dbReference>
<dbReference type="Proteomes" id="UP000530514">
    <property type="component" value="Unassembled WGS sequence"/>
</dbReference>
<dbReference type="InterPro" id="IPR055398">
    <property type="entry name" value="Rossmann-like_BshC"/>
</dbReference>
<keyword evidence="1 2" id="KW-0436">Ligase</keyword>
<evidence type="ECO:0000256" key="2">
    <source>
        <dbReference type="HAMAP-Rule" id="MF_01867"/>
    </source>
</evidence>
<dbReference type="Pfam" id="PF10079">
    <property type="entry name" value="Rossmann-like_BshC"/>
    <property type="match status" value="1"/>
</dbReference>
<dbReference type="RefSeq" id="WP_052154059.1">
    <property type="nucleotide sequence ID" value="NZ_JACEIP010000007.1"/>
</dbReference>
<feature type="domain" description="Bacillithiol biosynthesis BshC C-terminal coiled-coil" evidence="4">
    <location>
        <begin position="387"/>
        <end position="532"/>
    </location>
</feature>
<proteinExistence type="inferred from homology"/>
<organism evidence="5 6">
    <name type="scientific">Thermoactinomyces daqus</name>
    <dbReference type="NCBI Taxonomy" id="1329516"/>
    <lineage>
        <taxon>Bacteria</taxon>
        <taxon>Bacillati</taxon>
        <taxon>Bacillota</taxon>
        <taxon>Bacilli</taxon>
        <taxon>Bacillales</taxon>
        <taxon>Thermoactinomycetaceae</taxon>
        <taxon>Thermoactinomyces</taxon>
    </lineage>
</organism>
<dbReference type="InterPro" id="IPR055399">
    <property type="entry name" value="CC_BshC"/>
</dbReference>
<comment type="similarity">
    <text evidence="2">Belongs to the BshC family.</text>
</comment>
<evidence type="ECO:0000313" key="5">
    <source>
        <dbReference type="EMBL" id="MBA4542550.1"/>
    </source>
</evidence>
<dbReference type="NCBIfam" id="TIGR03998">
    <property type="entry name" value="thiol_BshC"/>
    <property type="match status" value="1"/>
</dbReference>
<name>A0A7W2AHU4_9BACL</name>
<dbReference type="Pfam" id="PF24850">
    <property type="entry name" value="CC_BshC"/>
    <property type="match status" value="1"/>
</dbReference>
<dbReference type="PIRSF" id="PIRSF012535">
    <property type="entry name" value="UCP012535"/>
    <property type="match status" value="1"/>
</dbReference>
<evidence type="ECO:0000313" key="6">
    <source>
        <dbReference type="Proteomes" id="UP000530514"/>
    </source>
</evidence>
<dbReference type="AlphaFoldDB" id="A0A7W2AHU4"/>